<name>A0AAN6T1T3_9PEZI</name>
<feature type="region of interest" description="Disordered" evidence="1">
    <location>
        <begin position="241"/>
        <end position="335"/>
    </location>
</feature>
<comment type="caution">
    <text evidence="3">The sequence shown here is derived from an EMBL/GenBank/DDBJ whole genome shotgun (WGS) entry which is preliminary data.</text>
</comment>
<evidence type="ECO:0000313" key="3">
    <source>
        <dbReference type="EMBL" id="KAK4100934.1"/>
    </source>
</evidence>
<keyword evidence="2" id="KW-1133">Transmembrane helix</keyword>
<evidence type="ECO:0000313" key="4">
    <source>
        <dbReference type="Proteomes" id="UP001305647"/>
    </source>
</evidence>
<dbReference type="AlphaFoldDB" id="A0AAN6T1T3"/>
<accession>A0AAN6T1T3</accession>
<keyword evidence="2" id="KW-0472">Membrane</keyword>
<dbReference type="EMBL" id="MU863638">
    <property type="protein sequence ID" value="KAK4100934.1"/>
    <property type="molecule type" value="Genomic_DNA"/>
</dbReference>
<feature type="region of interest" description="Disordered" evidence="1">
    <location>
        <begin position="152"/>
        <end position="203"/>
    </location>
</feature>
<feature type="compositionally biased region" description="Low complexity" evidence="1">
    <location>
        <begin position="155"/>
        <end position="203"/>
    </location>
</feature>
<feature type="transmembrane region" description="Helical" evidence="2">
    <location>
        <begin position="210"/>
        <end position="234"/>
    </location>
</feature>
<reference evidence="3" key="1">
    <citation type="journal article" date="2023" name="Mol. Phylogenet. Evol.">
        <title>Genome-scale phylogeny and comparative genomics of the fungal order Sordariales.</title>
        <authorList>
            <person name="Hensen N."/>
            <person name="Bonometti L."/>
            <person name="Westerberg I."/>
            <person name="Brannstrom I.O."/>
            <person name="Guillou S."/>
            <person name="Cros-Aarteil S."/>
            <person name="Calhoun S."/>
            <person name="Haridas S."/>
            <person name="Kuo A."/>
            <person name="Mondo S."/>
            <person name="Pangilinan J."/>
            <person name="Riley R."/>
            <person name="LaButti K."/>
            <person name="Andreopoulos B."/>
            <person name="Lipzen A."/>
            <person name="Chen C."/>
            <person name="Yan M."/>
            <person name="Daum C."/>
            <person name="Ng V."/>
            <person name="Clum A."/>
            <person name="Steindorff A."/>
            <person name="Ohm R.A."/>
            <person name="Martin F."/>
            <person name="Silar P."/>
            <person name="Natvig D.O."/>
            <person name="Lalanne C."/>
            <person name="Gautier V."/>
            <person name="Ament-Velasquez S.L."/>
            <person name="Kruys A."/>
            <person name="Hutchinson M.I."/>
            <person name="Powell A.J."/>
            <person name="Barry K."/>
            <person name="Miller A.N."/>
            <person name="Grigoriev I.V."/>
            <person name="Debuchy R."/>
            <person name="Gladieux P."/>
            <person name="Hiltunen Thoren M."/>
            <person name="Johannesson H."/>
        </authorList>
    </citation>
    <scope>NUCLEOTIDE SEQUENCE</scope>
    <source>
        <strain evidence="3">CBS 757.83</strain>
    </source>
</reference>
<evidence type="ECO:0000256" key="2">
    <source>
        <dbReference type="SAM" id="Phobius"/>
    </source>
</evidence>
<sequence>MGGPNPFISDGTCYSSRGERAKHNFLPCGNAAYGHLHCCQAGDICLEDNACYNFRHGTTYLAGCTDFDYEDPSCPDKKAYMDYPWAGLIYCKPNRWVACEEADKPSTITVGDECTCPPDSETITVAFTAAASIPAIASLPTTQSGTIEWFAGHVPTTTPHPTASSSSSETAEPSSTITSSANLTSPANTSASDSSSSLPQSHGLSDSVQAGIGVGAAVGTILLLGALSALWVVLRRRRRNDENGAEAGQAASAVPTQSDKTPGSDPGSGAVPAEMATPEVPPRPSASELPIGPWVVRPELQGDPSPARHNQAAPPSRSVSPPGTTGSLASSSLVSPMSPGWQVWSQGSGVAVAMAPLSPDAEGVELDYQQGIHSKGQHQGWPAPNSEGLKPSHEVVVELPA</sequence>
<keyword evidence="2" id="KW-0812">Transmembrane</keyword>
<reference evidence="3" key="2">
    <citation type="submission" date="2023-05" db="EMBL/GenBank/DDBJ databases">
        <authorList>
            <consortium name="Lawrence Berkeley National Laboratory"/>
            <person name="Steindorff A."/>
            <person name="Hensen N."/>
            <person name="Bonometti L."/>
            <person name="Westerberg I."/>
            <person name="Brannstrom I.O."/>
            <person name="Guillou S."/>
            <person name="Cros-Aarteil S."/>
            <person name="Calhoun S."/>
            <person name="Haridas S."/>
            <person name="Kuo A."/>
            <person name="Mondo S."/>
            <person name="Pangilinan J."/>
            <person name="Riley R."/>
            <person name="Labutti K."/>
            <person name="Andreopoulos B."/>
            <person name="Lipzen A."/>
            <person name="Chen C."/>
            <person name="Yanf M."/>
            <person name="Daum C."/>
            <person name="Ng V."/>
            <person name="Clum A."/>
            <person name="Ohm R."/>
            <person name="Martin F."/>
            <person name="Silar P."/>
            <person name="Natvig D."/>
            <person name="Lalanne C."/>
            <person name="Gautier V."/>
            <person name="Ament-Velasquez S.L."/>
            <person name="Kruys A."/>
            <person name="Hutchinson M.I."/>
            <person name="Powell A.J."/>
            <person name="Barry K."/>
            <person name="Miller A.N."/>
            <person name="Grigoriev I.V."/>
            <person name="Debuchy R."/>
            <person name="Gladieux P."/>
            <person name="Thoren M.H."/>
            <person name="Johannesson H."/>
        </authorList>
    </citation>
    <scope>NUCLEOTIDE SEQUENCE</scope>
    <source>
        <strain evidence="3">CBS 757.83</strain>
    </source>
</reference>
<keyword evidence="4" id="KW-1185">Reference proteome</keyword>
<dbReference type="Proteomes" id="UP001305647">
    <property type="component" value="Unassembled WGS sequence"/>
</dbReference>
<evidence type="ECO:0000256" key="1">
    <source>
        <dbReference type="SAM" id="MobiDB-lite"/>
    </source>
</evidence>
<proteinExistence type="predicted"/>
<feature type="region of interest" description="Disordered" evidence="1">
    <location>
        <begin position="374"/>
        <end position="401"/>
    </location>
</feature>
<feature type="compositionally biased region" description="Low complexity" evidence="1">
    <location>
        <begin position="320"/>
        <end position="335"/>
    </location>
</feature>
<protein>
    <submittedName>
        <fullName evidence="3">Uncharacterized protein</fullName>
    </submittedName>
</protein>
<feature type="compositionally biased region" description="Basic and acidic residues" evidence="1">
    <location>
        <begin position="390"/>
        <end position="401"/>
    </location>
</feature>
<gene>
    <name evidence="3" type="ORF">N658DRAFT_472521</name>
</gene>
<organism evidence="3 4">
    <name type="scientific">Parathielavia hyrcaniae</name>
    <dbReference type="NCBI Taxonomy" id="113614"/>
    <lineage>
        <taxon>Eukaryota</taxon>
        <taxon>Fungi</taxon>
        <taxon>Dikarya</taxon>
        <taxon>Ascomycota</taxon>
        <taxon>Pezizomycotina</taxon>
        <taxon>Sordariomycetes</taxon>
        <taxon>Sordariomycetidae</taxon>
        <taxon>Sordariales</taxon>
        <taxon>Chaetomiaceae</taxon>
        <taxon>Parathielavia</taxon>
    </lineage>
</organism>